<keyword evidence="2" id="KW-1185">Reference proteome</keyword>
<accession>A0A5B7JDA8</accession>
<reference evidence="1 2" key="1">
    <citation type="submission" date="2019-05" db="EMBL/GenBank/DDBJ databases">
        <title>Another draft genome of Portunus trituberculatus and its Hox gene families provides insights of decapod evolution.</title>
        <authorList>
            <person name="Jeong J.-H."/>
            <person name="Song I."/>
            <person name="Kim S."/>
            <person name="Choi T."/>
            <person name="Kim D."/>
            <person name="Ryu S."/>
            <person name="Kim W."/>
        </authorList>
    </citation>
    <scope>NUCLEOTIDE SEQUENCE [LARGE SCALE GENOMIC DNA]</scope>
    <source>
        <tissue evidence="1">Muscle</tissue>
    </source>
</reference>
<gene>
    <name evidence="1" type="ORF">E2C01_087417</name>
</gene>
<evidence type="ECO:0000313" key="1">
    <source>
        <dbReference type="EMBL" id="MPC92333.1"/>
    </source>
</evidence>
<organism evidence="1 2">
    <name type="scientific">Portunus trituberculatus</name>
    <name type="common">Swimming crab</name>
    <name type="synonym">Neptunus trituberculatus</name>
    <dbReference type="NCBI Taxonomy" id="210409"/>
    <lineage>
        <taxon>Eukaryota</taxon>
        <taxon>Metazoa</taxon>
        <taxon>Ecdysozoa</taxon>
        <taxon>Arthropoda</taxon>
        <taxon>Crustacea</taxon>
        <taxon>Multicrustacea</taxon>
        <taxon>Malacostraca</taxon>
        <taxon>Eumalacostraca</taxon>
        <taxon>Eucarida</taxon>
        <taxon>Decapoda</taxon>
        <taxon>Pleocyemata</taxon>
        <taxon>Brachyura</taxon>
        <taxon>Eubrachyura</taxon>
        <taxon>Portunoidea</taxon>
        <taxon>Portunidae</taxon>
        <taxon>Portuninae</taxon>
        <taxon>Portunus</taxon>
    </lineage>
</organism>
<sequence>MLEVVVEEEEKVVVVVVVERSLQKLPSQASPQVFRLVSSQTAFTSVNTISVSRPLSGEGKAWRRCLDILARVLTIASEKASPASRTAPRKHCGNEVQAQPRHYQSPFAYLIKKHNEGGVHRGLLVCSIRGLFISAGHAHCTRVPDQGTTAAAAAHRCLTHGLDLTQMPTPAAT</sequence>
<evidence type="ECO:0000313" key="2">
    <source>
        <dbReference type="Proteomes" id="UP000324222"/>
    </source>
</evidence>
<protein>
    <submittedName>
        <fullName evidence="1">Uncharacterized protein</fullName>
    </submittedName>
</protein>
<dbReference type="EMBL" id="VSRR010090861">
    <property type="protein sequence ID" value="MPC92333.1"/>
    <property type="molecule type" value="Genomic_DNA"/>
</dbReference>
<proteinExistence type="predicted"/>
<name>A0A5B7JDA8_PORTR</name>
<comment type="caution">
    <text evidence="1">The sequence shown here is derived from an EMBL/GenBank/DDBJ whole genome shotgun (WGS) entry which is preliminary data.</text>
</comment>
<dbReference type="Proteomes" id="UP000324222">
    <property type="component" value="Unassembled WGS sequence"/>
</dbReference>
<dbReference type="AlphaFoldDB" id="A0A5B7JDA8"/>